<evidence type="ECO:0000259" key="9">
    <source>
        <dbReference type="PROSITE" id="PS50157"/>
    </source>
</evidence>
<comment type="subcellular location">
    <subcellularLocation>
        <location evidence="1">Nucleus</location>
    </subcellularLocation>
</comment>
<dbReference type="OrthoDB" id="8117402at2759"/>
<dbReference type="Proteomes" id="UP000800092">
    <property type="component" value="Unassembled WGS sequence"/>
</dbReference>
<dbReference type="AlphaFoldDB" id="A0A6A6HI92"/>
<keyword evidence="11" id="KW-1185">Reference proteome</keyword>
<dbReference type="SUPFAM" id="SSF57667">
    <property type="entry name" value="beta-beta-alpha zinc fingers"/>
    <property type="match status" value="2"/>
</dbReference>
<dbReference type="PROSITE" id="PS50157">
    <property type="entry name" value="ZINC_FINGER_C2H2_2"/>
    <property type="match status" value="3"/>
</dbReference>
<feature type="region of interest" description="Disordered" evidence="8">
    <location>
        <begin position="1"/>
        <end position="113"/>
    </location>
</feature>
<evidence type="ECO:0000256" key="6">
    <source>
        <dbReference type="ARBA" id="ARBA00023242"/>
    </source>
</evidence>
<dbReference type="GO" id="GO:0005634">
    <property type="term" value="C:nucleus"/>
    <property type="evidence" value="ECO:0007669"/>
    <property type="project" value="UniProtKB-SubCell"/>
</dbReference>
<name>A0A6A6HI92_VIRVR</name>
<dbReference type="GO" id="GO:0008270">
    <property type="term" value="F:zinc ion binding"/>
    <property type="evidence" value="ECO:0007669"/>
    <property type="project" value="UniProtKB-KW"/>
</dbReference>
<feature type="compositionally biased region" description="Polar residues" evidence="8">
    <location>
        <begin position="520"/>
        <end position="529"/>
    </location>
</feature>
<dbReference type="GO" id="GO:0000978">
    <property type="term" value="F:RNA polymerase II cis-regulatory region sequence-specific DNA binding"/>
    <property type="evidence" value="ECO:0007669"/>
    <property type="project" value="TreeGrafter"/>
</dbReference>
<feature type="compositionally biased region" description="Low complexity" evidence="8">
    <location>
        <begin position="595"/>
        <end position="609"/>
    </location>
</feature>
<dbReference type="GO" id="GO:0045893">
    <property type="term" value="P:positive regulation of DNA-templated transcription"/>
    <property type="evidence" value="ECO:0007669"/>
    <property type="project" value="UniProtKB-ARBA"/>
</dbReference>
<dbReference type="PANTHER" id="PTHR23235">
    <property type="entry name" value="KRUEPPEL-LIKE TRANSCRIPTION FACTOR"/>
    <property type="match status" value="1"/>
</dbReference>
<evidence type="ECO:0000256" key="8">
    <source>
        <dbReference type="SAM" id="MobiDB-lite"/>
    </source>
</evidence>
<keyword evidence="5" id="KW-0862">Zinc</keyword>
<sequence>MAMITRSTTPSQTVPFSATDDAPNTPTSLASNPQANVAENGENPNLLNSRGPGQPQGDSTGFSKSLSPKSGRRKLSQFTPPPLTGAAAMADERKTKEQKAQQRSQQTSPNPAAKIIDVLLSGGGTSKPRDAPPETVTMNDAVAKAAKKIQIPETNVISDQNTTSPVSMSSVASLDSTTGPSAMTAPVTDAGTAPPLAAETTSTSAMEGVDRSRTPSDALAPPSAGDSGNRAFTYPGPVGNVEQEAAGTSSGRSGGSLPPPSYNQNSPKSPGTKRHKCPYCSTDFTRHHNLKSHLLTHSQEKPYVCQTCQARFRRLHDLKRHTKLHTGERPHTCPKCGRRFARGDALARHNKGQGGCAGRRSSFGADDDFGDGRGDDSMDGLMYHGEGAGDGGMEEDEDMPDARRRSEPSNKRLHRQDSGQAPFHHHSSTYPPPAARLGSNVMHPPGGTHQGSFVTSPRESTAASPKAQGSSMSSNIAYGTQNPGMIAYGMTESPKPLSPSQSDPHRLSVGDATHAHRNRSPSLNQQLHQQQFGRGTGRGTPPMGFAPPPSHPHPQLPALPGLSSADPRRSGDSRGPAPSMLHQQLPQPGGGTGSNPGSLSSHGQSSGGSMREVLGGGPSSTQNTGQTDSLWNYVRDLEGKIQRMQDEYELRISRMNEEIIALRNGSVQHR</sequence>
<feature type="compositionally biased region" description="Polar residues" evidence="8">
    <location>
        <begin position="450"/>
        <end position="483"/>
    </location>
</feature>
<evidence type="ECO:0000313" key="10">
    <source>
        <dbReference type="EMBL" id="KAF2237558.1"/>
    </source>
</evidence>
<feature type="compositionally biased region" description="Pro residues" evidence="8">
    <location>
        <begin position="544"/>
        <end position="557"/>
    </location>
</feature>
<organism evidence="10 11">
    <name type="scientific">Viridothelium virens</name>
    <name type="common">Speckled blister lichen</name>
    <name type="synonym">Trypethelium virens</name>
    <dbReference type="NCBI Taxonomy" id="1048519"/>
    <lineage>
        <taxon>Eukaryota</taxon>
        <taxon>Fungi</taxon>
        <taxon>Dikarya</taxon>
        <taxon>Ascomycota</taxon>
        <taxon>Pezizomycotina</taxon>
        <taxon>Dothideomycetes</taxon>
        <taxon>Dothideomycetes incertae sedis</taxon>
        <taxon>Trypetheliales</taxon>
        <taxon>Trypetheliaceae</taxon>
        <taxon>Viridothelium</taxon>
    </lineage>
</organism>
<feature type="compositionally biased region" description="Polar residues" evidence="8">
    <location>
        <begin position="154"/>
        <end position="181"/>
    </location>
</feature>
<dbReference type="Pfam" id="PF00096">
    <property type="entry name" value="zf-C2H2"/>
    <property type="match status" value="3"/>
</dbReference>
<feature type="compositionally biased region" description="Polar residues" evidence="8">
    <location>
        <begin position="1"/>
        <end position="48"/>
    </location>
</feature>
<feature type="compositionally biased region" description="Polar residues" evidence="8">
    <location>
        <begin position="101"/>
        <end position="110"/>
    </location>
</feature>
<gene>
    <name evidence="10" type="ORF">EV356DRAFT_378841</name>
</gene>
<feature type="region of interest" description="Disordered" evidence="8">
    <location>
        <begin position="154"/>
        <end position="275"/>
    </location>
</feature>
<reference evidence="10" key="1">
    <citation type="journal article" date="2020" name="Stud. Mycol.">
        <title>101 Dothideomycetes genomes: a test case for predicting lifestyles and emergence of pathogens.</title>
        <authorList>
            <person name="Haridas S."/>
            <person name="Albert R."/>
            <person name="Binder M."/>
            <person name="Bloem J."/>
            <person name="Labutti K."/>
            <person name="Salamov A."/>
            <person name="Andreopoulos B."/>
            <person name="Baker S."/>
            <person name="Barry K."/>
            <person name="Bills G."/>
            <person name="Bluhm B."/>
            <person name="Cannon C."/>
            <person name="Castanera R."/>
            <person name="Culley D."/>
            <person name="Daum C."/>
            <person name="Ezra D."/>
            <person name="Gonzalez J."/>
            <person name="Henrissat B."/>
            <person name="Kuo A."/>
            <person name="Liang C."/>
            <person name="Lipzen A."/>
            <person name="Lutzoni F."/>
            <person name="Magnuson J."/>
            <person name="Mondo S."/>
            <person name="Nolan M."/>
            <person name="Ohm R."/>
            <person name="Pangilinan J."/>
            <person name="Park H.-J."/>
            <person name="Ramirez L."/>
            <person name="Alfaro M."/>
            <person name="Sun H."/>
            <person name="Tritt A."/>
            <person name="Yoshinaga Y."/>
            <person name="Zwiers L.-H."/>
            <person name="Turgeon B."/>
            <person name="Goodwin S."/>
            <person name="Spatafora J."/>
            <person name="Crous P."/>
            <person name="Grigoriev I."/>
        </authorList>
    </citation>
    <scope>NUCLEOTIDE SEQUENCE</scope>
    <source>
        <strain evidence="10">Tuck. ex Michener</strain>
    </source>
</reference>
<evidence type="ECO:0000256" key="7">
    <source>
        <dbReference type="PROSITE-ProRule" id="PRU00042"/>
    </source>
</evidence>
<keyword evidence="2" id="KW-0479">Metal-binding</keyword>
<protein>
    <recommendedName>
        <fullName evidence="9">C2H2-type domain-containing protein</fullName>
    </recommendedName>
</protein>
<dbReference type="FunFam" id="3.30.160.60:FF:001732">
    <property type="entry name" value="Zgc:162936"/>
    <property type="match status" value="1"/>
</dbReference>
<dbReference type="GO" id="GO:0000981">
    <property type="term" value="F:DNA-binding transcription factor activity, RNA polymerase II-specific"/>
    <property type="evidence" value="ECO:0007669"/>
    <property type="project" value="TreeGrafter"/>
</dbReference>
<dbReference type="InterPro" id="IPR036236">
    <property type="entry name" value="Znf_C2H2_sf"/>
</dbReference>
<keyword evidence="3" id="KW-0677">Repeat</keyword>
<dbReference type="SMART" id="SM00355">
    <property type="entry name" value="ZnF_C2H2"/>
    <property type="match status" value="3"/>
</dbReference>
<accession>A0A6A6HI92</accession>
<evidence type="ECO:0000313" key="11">
    <source>
        <dbReference type="Proteomes" id="UP000800092"/>
    </source>
</evidence>
<dbReference type="EMBL" id="ML991779">
    <property type="protein sequence ID" value="KAF2237558.1"/>
    <property type="molecule type" value="Genomic_DNA"/>
</dbReference>
<feature type="compositionally biased region" description="Polar residues" evidence="8">
    <location>
        <begin position="56"/>
        <end position="68"/>
    </location>
</feature>
<feature type="domain" description="C2H2-type" evidence="9">
    <location>
        <begin position="275"/>
        <end position="302"/>
    </location>
</feature>
<evidence type="ECO:0000256" key="1">
    <source>
        <dbReference type="ARBA" id="ARBA00004123"/>
    </source>
</evidence>
<evidence type="ECO:0000256" key="4">
    <source>
        <dbReference type="ARBA" id="ARBA00022771"/>
    </source>
</evidence>
<keyword evidence="4 7" id="KW-0863">Zinc-finger</keyword>
<keyword evidence="6" id="KW-0539">Nucleus</keyword>
<dbReference type="PANTHER" id="PTHR23235:SF120">
    <property type="entry name" value="KRUPPEL-LIKE FACTOR 15"/>
    <property type="match status" value="1"/>
</dbReference>
<proteinExistence type="predicted"/>
<feature type="region of interest" description="Disordered" evidence="8">
    <location>
        <begin position="348"/>
        <end position="627"/>
    </location>
</feature>
<dbReference type="InterPro" id="IPR013087">
    <property type="entry name" value="Znf_C2H2_type"/>
</dbReference>
<dbReference type="FunFam" id="3.30.160.60:FF:001666">
    <property type="entry name" value="MDS1 and EVI1 complex locus"/>
    <property type="match status" value="1"/>
</dbReference>
<evidence type="ECO:0000256" key="3">
    <source>
        <dbReference type="ARBA" id="ARBA00022737"/>
    </source>
</evidence>
<evidence type="ECO:0000256" key="2">
    <source>
        <dbReference type="ARBA" id="ARBA00022723"/>
    </source>
</evidence>
<evidence type="ECO:0000256" key="5">
    <source>
        <dbReference type="ARBA" id="ARBA00022833"/>
    </source>
</evidence>
<feature type="domain" description="C2H2-type" evidence="9">
    <location>
        <begin position="303"/>
        <end position="330"/>
    </location>
</feature>
<dbReference type="PROSITE" id="PS00028">
    <property type="entry name" value="ZINC_FINGER_C2H2_1"/>
    <property type="match status" value="2"/>
</dbReference>
<dbReference type="GO" id="GO:0005694">
    <property type="term" value="C:chromosome"/>
    <property type="evidence" value="ECO:0007669"/>
    <property type="project" value="UniProtKB-ARBA"/>
</dbReference>
<feature type="compositionally biased region" description="Basic and acidic residues" evidence="8">
    <location>
        <begin position="400"/>
        <end position="410"/>
    </location>
</feature>
<feature type="compositionally biased region" description="Basic and acidic residues" evidence="8">
    <location>
        <begin position="90"/>
        <end position="100"/>
    </location>
</feature>
<dbReference type="Gene3D" id="3.30.160.60">
    <property type="entry name" value="Classic Zinc Finger"/>
    <property type="match status" value="3"/>
</dbReference>
<feature type="domain" description="C2H2-type" evidence="9">
    <location>
        <begin position="331"/>
        <end position="361"/>
    </location>
</feature>